<dbReference type="EMBL" id="CAMXCT010000689">
    <property type="protein sequence ID" value="CAI3982166.1"/>
    <property type="molecule type" value="Genomic_DNA"/>
</dbReference>
<gene>
    <name evidence="3" type="ORF">C1SCF055_LOCUS9894</name>
</gene>
<keyword evidence="5" id="KW-0378">Hydrolase</keyword>
<comment type="caution">
    <text evidence="3">The sequence shown here is derived from an EMBL/GenBank/DDBJ whole genome shotgun (WGS) entry which is preliminary data.</text>
</comment>
<reference evidence="4" key="2">
    <citation type="submission" date="2024-04" db="EMBL/GenBank/DDBJ databases">
        <authorList>
            <person name="Chen Y."/>
            <person name="Shah S."/>
            <person name="Dougan E. K."/>
            <person name="Thang M."/>
            <person name="Chan C."/>
        </authorList>
    </citation>
    <scope>NUCLEOTIDE SEQUENCE [LARGE SCALE GENOMIC DNA]</scope>
</reference>
<feature type="compositionally biased region" description="Basic and acidic residues" evidence="1">
    <location>
        <begin position="336"/>
        <end position="358"/>
    </location>
</feature>
<sequence>MEWHRDIFTIPSQEYESVCADPSVKYKEKHFLSTARRKGAYQGCFTDSHWGGHRKKQNWDLLVKYAPKIAKKHSEVPNSLRDVLNITTKKWNGGKFSKSDGLHVIPPSLALALDTIIMDRLAAGEEVSYDFVESTLKLLVKLWNEKIEELQADVQETVQKKILQAQNAIAESEDVGDDVARMAKDDEMTALSKLLETLQPCNISTQPTALGSCASRVCNRLGIRTSSVTKQSKHLDYDHPMVANVRAFVTLCVEQHRIDGRLVANFDQVWTMQYEGLGVEHDAVHTLDLEEDKQIEMEHGEPIEYGDFSGDELDSELHSGFLFVKDSDSEQEDEHDDKTAEPKEDENGKKSRNAALEHRPEYQELKAVMFDFDDLERAIEAKVCEAPAVVRAKVKPHIKNNHTKVVRIWAISDLHTDDHHNKEWLDELETKGAANDVLIVAGDISHKWDIIKDTLSFLKARYARVFYCPGNHELWGNAQEDSMRRFHAILQLCQQLGVETAPAEVAVGDRRVLIVPIMSWHHPQWDTEPEIQGWRGLLPVDQMLSDYPLTHWPEGICIQDGSAALAIDKVNDELVDWIDLLQRRHEYQEVLSFSHFLPRVENNPEKRYLTYPNLAKGIGSDYLRRRVEELRPNLHVFGHTHFGYDLEVEGIRYVQAPLSMSSERHSRGTTVALGDFPDGLPFSHPFMVWHSRSGWAPKSQGAWSAYVERYGRRPDVTWLVPSYVADSGLEPIASITGNKPKVGWLPGRAPVWLFGPKSQRILEAAAECRKVSERLAKEAAGTYKKNKKIHSDEPLPIEASEVAVLLCKGSVAVIDVREGHLDARPDGAVQLPHPSQTSHFAALPDE</sequence>
<evidence type="ECO:0000313" key="5">
    <source>
        <dbReference type="EMBL" id="CAL4769478.1"/>
    </source>
</evidence>
<dbReference type="GO" id="GO:0016787">
    <property type="term" value="F:hydrolase activity"/>
    <property type="evidence" value="ECO:0007669"/>
    <property type="project" value="UniProtKB-KW"/>
</dbReference>
<dbReference type="EMBL" id="CAMXCT020000689">
    <property type="protein sequence ID" value="CAL1135541.1"/>
    <property type="molecule type" value="Genomic_DNA"/>
</dbReference>
<evidence type="ECO:0000256" key="1">
    <source>
        <dbReference type="SAM" id="MobiDB-lite"/>
    </source>
</evidence>
<evidence type="ECO:0000313" key="4">
    <source>
        <dbReference type="EMBL" id="CAL1135541.1"/>
    </source>
</evidence>
<evidence type="ECO:0000259" key="2">
    <source>
        <dbReference type="Pfam" id="PF00149"/>
    </source>
</evidence>
<dbReference type="InterPro" id="IPR052963">
    <property type="entry name" value="Pantetheine_PDE"/>
</dbReference>
<dbReference type="AlphaFoldDB" id="A0A9P1C1L0"/>
<protein>
    <submittedName>
        <fullName evidence="5">[Acyl-carrier-protein] phosphodiesterase PptH (ACP phosphodiesterase PptH) (Ppt hydrolase)</fullName>
    </submittedName>
</protein>
<dbReference type="OrthoDB" id="550558at2759"/>
<dbReference type="PANTHER" id="PTHR36492:SF2">
    <property type="entry name" value="[ACYL-CARRIER-PROTEIN] PHOSPHODIESTERASE PPTH"/>
    <property type="match status" value="1"/>
</dbReference>
<dbReference type="Pfam" id="PF00149">
    <property type="entry name" value="Metallophos"/>
    <property type="match status" value="1"/>
</dbReference>
<organism evidence="3">
    <name type="scientific">Cladocopium goreaui</name>
    <dbReference type="NCBI Taxonomy" id="2562237"/>
    <lineage>
        <taxon>Eukaryota</taxon>
        <taxon>Sar</taxon>
        <taxon>Alveolata</taxon>
        <taxon>Dinophyceae</taxon>
        <taxon>Suessiales</taxon>
        <taxon>Symbiodiniaceae</taxon>
        <taxon>Cladocopium</taxon>
    </lineage>
</organism>
<name>A0A9P1C1L0_9DINO</name>
<dbReference type="Gene3D" id="3.60.21.10">
    <property type="match status" value="2"/>
</dbReference>
<dbReference type="InterPro" id="IPR004843">
    <property type="entry name" value="Calcineurin-like_PHP"/>
</dbReference>
<evidence type="ECO:0000313" key="6">
    <source>
        <dbReference type="Proteomes" id="UP001152797"/>
    </source>
</evidence>
<feature type="domain" description="Calcineurin-like phosphoesterase" evidence="2">
    <location>
        <begin position="407"/>
        <end position="641"/>
    </location>
</feature>
<dbReference type="PANTHER" id="PTHR36492">
    <property type="match status" value="1"/>
</dbReference>
<keyword evidence="6" id="KW-1185">Reference proteome</keyword>
<feature type="region of interest" description="Disordered" evidence="1">
    <location>
        <begin position="326"/>
        <end position="358"/>
    </location>
</feature>
<accession>A0A9P1C1L0</accession>
<reference evidence="3" key="1">
    <citation type="submission" date="2022-10" db="EMBL/GenBank/DDBJ databases">
        <authorList>
            <person name="Chen Y."/>
            <person name="Dougan E. K."/>
            <person name="Chan C."/>
            <person name="Rhodes N."/>
            <person name="Thang M."/>
        </authorList>
    </citation>
    <scope>NUCLEOTIDE SEQUENCE</scope>
</reference>
<dbReference type="InterPro" id="IPR029052">
    <property type="entry name" value="Metallo-depent_PP-like"/>
</dbReference>
<evidence type="ECO:0000313" key="3">
    <source>
        <dbReference type="EMBL" id="CAI3982166.1"/>
    </source>
</evidence>
<dbReference type="EMBL" id="CAMXCT030000689">
    <property type="protein sequence ID" value="CAL4769478.1"/>
    <property type="molecule type" value="Genomic_DNA"/>
</dbReference>
<dbReference type="SUPFAM" id="SSF56300">
    <property type="entry name" value="Metallo-dependent phosphatases"/>
    <property type="match status" value="1"/>
</dbReference>
<proteinExistence type="predicted"/>
<dbReference type="Proteomes" id="UP001152797">
    <property type="component" value="Unassembled WGS sequence"/>
</dbReference>